<dbReference type="GO" id="GO:0006047">
    <property type="term" value="P:UDP-N-acetylglucosamine metabolic process"/>
    <property type="evidence" value="ECO:0007669"/>
    <property type="project" value="InterPro"/>
</dbReference>
<dbReference type="SUPFAM" id="SSF53756">
    <property type="entry name" value="UDP-Glycosyltransferase/glycogen phosphorylase"/>
    <property type="match status" value="1"/>
</dbReference>
<dbReference type="InterPro" id="IPR029767">
    <property type="entry name" value="WecB-like"/>
</dbReference>
<dbReference type="eggNOG" id="COG0381">
    <property type="taxonomic scope" value="Bacteria"/>
</dbReference>
<comment type="caution">
    <text evidence="2">The sequence shown here is derived from an EMBL/GenBank/DDBJ whole genome shotgun (WGS) entry which is preliminary data.</text>
</comment>
<dbReference type="PATRIC" id="fig|745411.4.peg.1403"/>
<dbReference type="Pfam" id="PF02350">
    <property type="entry name" value="Epimerase_2"/>
    <property type="match status" value="1"/>
</dbReference>
<dbReference type="InterPro" id="IPR003331">
    <property type="entry name" value="UDP_GlcNAc_Epimerase_2_dom"/>
</dbReference>
<dbReference type="AlphaFoldDB" id="K2JLX6"/>
<reference evidence="2 3" key="1">
    <citation type="journal article" date="2012" name="J. Bacteriol.">
        <title>Genome Sequence of Gallaecimonas xiamenensis Type Strain 3-C-1.</title>
        <authorList>
            <person name="Lai Q."/>
            <person name="Wang L."/>
            <person name="Wang W."/>
            <person name="Shao Z."/>
        </authorList>
    </citation>
    <scope>NUCLEOTIDE SEQUENCE [LARGE SCALE GENOMIC DNA]</scope>
    <source>
        <strain evidence="2 3">3-C-1</strain>
    </source>
</reference>
<dbReference type="Gene3D" id="3.40.50.2000">
    <property type="entry name" value="Glycogen Phosphorylase B"/>
    <property type="match status" value="2"/>
</dbReference>
<dbReference type="EMBL" id="AMRI01000008">
    <property type="protein sequence ID" value="EKE75427.1"/>
    <property type="molecule type" value="Genomic_DNA"/>
</dbReference>
<evidence type="ECO:0000313" key="3">
    <source>
        <dbReference type="Proteomes" id="UP000006755"/>
    </source>
</evidence>
<protein>
    <submittedName>
        <fullName evidence="2">UDP-N-acetylglucosamine 2-epimerase</fullName>
    </submittedName>
</protein>
<feature type="domain" description="UDP-N-acetylglucosamine 2-epimerase" evidence="1">
    <location>
        <begin position="22"/>
        <end position="368"/>
    </location>
</feature>
<dbReference type="GO" id="GO:0004553">
    <property type="term" value="F:hydrolase activity, hydrolyzing O-glycosyl compounds"/>
    <property type="evidence" value="ECO:0007669"/>
    <property type="project" value="InterPro"/>
</dbReference>
<dbReference type="RefSeq" id="WP_008483859.1">
    <property type="nucleotide sequence ID" value="NZ_AMRI01000008.1"/>
</dbReference>
<name>K2JLX6_9GAMM</name>
<dbReference type="CDD" id="cd03786">
    <property type="entry name" value="GTB_UDP-GlcNAc_2-Epimerase"/>
    <property type="match status" value="1"/>
</dbReference>
<proteinExistence type="predicted"/>
<sequence length="387" mass="41978">MRKIAVFTGTRAEYGLLYWVIKALHESDQAQLQLLVGGMHLSPEFGYTLTQIEQDGFAVTEKLEFLLSSDSPVGISKSTALALISTAEALDRHQPDLLVVLGDRFEAMAAAQAAMIARVPVAHLHGGEATEGVIDEAARHAITKMAHLHFTATDAYRQRVIQLGESPERVFNVGAPGLDSILTLPLLARESLPQAIGFNLDKPYFLVTYHPVTLSAGGASQSLDQLLAVLDEYPDHQLVISYPNADTHSRKLIELLEGYRARHPERVFLVQSLGQLRYLSLMKHCVAVLGNSSSGIIEAPSLGVPTVNIGIRQKGRIAGASVVHCADDKAAMAAAIKSVLSPAFQERCRHAKNPYGEGGASQKIVETLLAFPLQGILEKSFFDMDCH</sequence>
<dbReference type="STRING" id="745411.B3C1_07114"/>
<dbReference type="OrthoDB" id="9803238at2"/>
<dbReference type="NCBIfam" id="TIGR03568">
    <property type="entry name" value="NeuC_NnaA"/>
    <property type="match status" value="1"/>
</dbReference>
<accession>K2JLX6</accession>
<dbReference type="Proteomes" id="UP000006755">
    <property type="component" value="Unassembled WGS sequence"/>
</dbReference>
<dbReference type="PANTHER" id="PTHR43174:SF3">
    <property type="entry name" value="UDP-N-ACETYLGLUCOSAMINE 2-EPIMERASE"/>
    <property type="match status" value="1"/>
</dbReference>
<gene>
    <name evidence="2" type="ORF">B3C1_07114</name>
</gene>
<evidence type="ECO:0000259" key="1">
    <source>
        <dbReference type="Pfam" id="PF02350"/>
    </source>
</evidence>
<dbReference type="InterPro" id="IPR020004">
    <property type="entry name" value="UDP-GlcNAc_Epase"/>
</dbReference>
<keyword evidence="3" id="KW-1185">Reference proteome</keyword>
<dbReference type="PANTHER" id="PTHR43174">
    <property type="entry name" value="UDP-N-ACETYLGLUCOSAMINE 2-EPIMERASE"/>
    <property type="match status" value="1"/>
</dbReference>
<organism evidence="2 3">
    <name type="scientific">Gallaecimonas xiamenensis 3-C-1</name>
    <dbReference type="NCBI Taxonomy" id="745411"/>
    <lineage>
        <taxon>Bacteria</taxon>
        <taxon>Pseudomonadati</taxon>
        <taxon>Pseudomonadota</taxon>
        <taxon>Gammaproteobacteria</taxon>
        <taxon>Enterobacterales</taxon>
        <taxon>Gallaecimonadaceae</taxon>
        <taxon>Gallaecimonas</taxon>
    </lineage>
</organism>
<evidence type="ECO:0000313" key="2">
    <source>
        <dbReference type="EMBL" id="EKE75427.1"/>
    </source>
</evidence>